<feature type="domain" description="RNA-binding S4" evidence="6">
    <location>
        <begin position="6"/>
        <end position="69"/>
    </location>
</feature>
<dbReference type="Proteomes" id="UP000198639">
    <property type="component" value="Unassembled WGS sequence"/>
</dbReference>
<dbReference type="PIRSF" id="PIRSF016821">
    <property type="entry name" value="HSP15"/>
    <property type="match status" value="1"/>
</dbReference>
<evidence type="ECO:0000259" key="6">
    <source>
        <dbReference type="SMART" id="SM00363"/>
    </source>
</evidence>
<evidence type="ECO:0000256" key="2">
    <source>
        <dbReference type="ARBA" id="ARBA00022884"/>
    </source>
</evidence>
<dbReference type="GO" id="GO:0034605">
    <property type="term" value="P:cellular response to heat"/>
    <property type="evidence" value="ECO:0007669"/>
    <property type="project" value="InterPro"/>
</dbReference>
<protein>
    <submittedName>
        <fullName evidence="7">Heat shock protein Hsp15</fullName>
    </submittedName>
</protein>
<evidence type="ECO:0000256" key="5">
    <source>
        <dbReference type="SAM" id="MobiDB-lite"/>
    </source>
</evidence>
<sequence length="126" mass="14461">MEDNNVRLDKWLWAARFFKTRSLATDAIDRGRVRIDGEPVKPSRNVKVNDKLVIDNGSDRWEVIVAAISDKRGPAPVARELYFETEESIAKRENDKTARRLFPEPSLDIKGRPTKRDRRAIEKAGS</sequence>
<dbReference type="InterPro" id="IPR002942">
    <property type="entry name" value="S4_RNA-bd"/>
</dbReference>
<dbReference type="EMBL" id="FOLD01000014">
    <property type="protein sequence ID" value="SFD01557.1"/>
    <property type="molecule type" value="Genomic_DNA"/>
</dbReference>
<dbReference type="GO" id="GO:0003677">
    <property type="term" value="F:DNA binding"/>
    <property type="evidence" value="ECO:0007669"/>
    <property type="project" value="UniProtKB-KW"/>
</dbReference>
<accession>A0A1I1NVH4</accession>
<dbReference type="SMART" id="SM00363">
    <property type="entry name" value="S4"/>
    <property type="match status" value="1"/>
</dbReference>
<dbReference type="CDD" id="cd00165">
    <property type="entry name" value="S4"/>
    <property type="match status" value="1"/>
</dbReference>
<gene>
    <name evidence="7" type="ORF">SAMN05216204_11451</name>
</gene>
<dbReference type="GO" id="GO:0003727">
    <property type="term" value="F:single-stranded RNA binding"/>
    <property type="evidence" value="ECO:0007669"/>
    <property type="project" value="InterPro"/>
</dbReference>
<organism evidence="7 8">
    <name type="scientific">Massilia yuzhufengensis</name>
    <dbReference type="NCBI Taxonomy" id="1164594"/>
    <lineage>
        <taxon>Bacteria</taxon>
        <taxon>Pseudomonadati</taxon>
        <taxon>Pseudomonadota</taxon>
        <taxon>Betaproteobacteria</taxon>
        <taxon>Burkholderiales</taxon>
        <taxon>Oxalobacteraceae</taxon>
        <taxon>Telluria group</taxon>
        <taxon>Massilia</taxon>
    </lineage>
</organism>
<dbReference type="RefSeq" id="WP_091875039.1">
    <property type="nucleotide sequence ID" value="NZ_FOLD01000014.1"/>
</dbReference>
<dbReference type="PROSITE" id="PS50889">
    <property type="entry name" value="S4"/>
    <property type="match status" value="1"/>
</dbReference>
<evidence type="ECO:0000313" key="7">
    <source>
        <dbReference type="EMBL" id="SFD01557.1"/>
    </source>
</evidence>
<comment type="similarity">
    <text evidence="1">Belongs to the HSP15 family.</text>
</comment>
<keyword evidence="2 4" id="KW-0694">RNA-binding</keyword>
<proteinExistence type="inferred from homology"/>
<dbReference type="OrthoDB" id="9797176at2"/>
<dbReference type="InterPro" id="IPR036986">
    <property type="entry name" value="S4_RNA-bd_sf"/>
</dbReference>
<feature type="region of interest" description="Disordered" evidence="5">
    <location>
        <begin position="94"/>
        <end position="126"/>
    </location>
</feature>
<feature type="compositionally biased region" description="Basic and acidic residues" evidence="5">
    <location>
        <begin position="94"/>
        <end position="111"/>
    </location>
</feature>
<dbReference type="Gene3D" id="3.10.290.10">
    <property type="entry name" value="RNA-binding S4 domain"/>
    <property type="match status" value="1"/>
</dbReference>
<keyword evidence="8" id="KW-1185">Reference proteome</keyword>
<evidence type="ECO:0000313" key="8">
    <source>
        <dbReference type="Proteomes" id="UP000198639"/>
    </source>
</evidence>
<dbReference type="SUPFAM" id="SSF55174">
    <property type="entry name" value="Alpha-L RNA-binding motif"/>
    <property type="match status" value="1"/>
</dbReference>
<evidence type="ECO:0000256" key="4">
    <source>
        <dbReference type="PROSITE-ProRule" id="PRU00182"/>
    </source>
</evidence>
<name>A0A1I1NVH4_9BURK</name>
<evidence type="ECO:0000256" key="3">
    <source>
        <dbReference type="ARBA" id="ARBA00023125"/>
    </source>
</evidence>
<dbReference type="Pfam" id="PF01479">
    <property type="entry name" value="S4"/>
    <property type="match status" value="1"/>
</dbReference>
<dbReference type="GO" id="GO:0043023">
    <property type="term" value="F:ribosomal large subunit binding"/>
    <property type="evidence" value="ECO:0007669"/>
    <property type="project" value="InterPro"/>
</dbReference>
<dbReference type="InterPro" id="IPR025708">
    <property type="entry name" value="HSP15"/>
</dbReference>
<dbReference type="STRING" id="1164594.SAMN05216204_11451"/>
<dbReference type="AlphaFoldDB" id="A0A1I1NVH4"/>
<keyword evidence="7" id="KW-0346">Stress response</keyword>
<reference evidence="8" key="1">
    <citation type="submission" date="2016-10" db="EMBL/GenBank/DDBJ databases">
        <authorList>
            <person name="Varghese N."/>
            <person name="Submissions S."/>
        </authorList>
    </citation>
    <scope>NUCLEOTIDE SEQUENCE [LARGE SCALE GENOMIC DNA]</scope>
    <source>
        <strain evidence="8">CGMCC 1.12041</strain>
    </source>
</reference>
<evidence type="ECO:0000256" key="1">
    <source>
        <dbReference type="ARBA" id="ARBA00008396"/>
    </source>
</evidence>
<keyword evidence="3" id="KW-0238">DNA-binding</keyword>